<dbReference type="InterPro" id="IPR013325">
    <property type="entry name" value="RNA_pol_sigma_r2"/>
</dbReference>
<dbReference type="Pfam" id="PF04542">
    <property type="entry name" value="Sigma70_r2"/>
    <property type="match status" value="1"/>
</dbReference>
<dbReference type="AlphaFoldDB" id="A0A417YPC6"/>
<accession>A0A417YPC6</accession>
<dbReference type="InterPro" id="IPR039425">
    <property type="entry name" value="RNA_pol_sigma-70-like"/>
</dbReference>
<evidence type="ECO:0000256" key="1">
    <source>
        <dbReference type="ARBA" id="ARBA00010641"/>
    </source>
</evidence>
<evidence type="ECO:0000313" key="7">
    <source>
        <dbReference type="EMBL" id="RHW35682.1"/>
    </source>
</evidence>
<dbReference type="GO" id="GO:0016987">
    <property type="term" value="F:sigma factor activity"/>
    <property type="evidence" value="ECO:0007669"/>
    <property type="project" value="UniProtKB-KW"/>
</dbReference>
<keyword evidence="2" id="KW-0805">Transcription regulation</keyword>
<dbReference type="InterPro" id="IPR013249">
    <property type="entry name" value="RNA_pol_sigma70_r4_t2"/>
</dbReference>
<evidence type="ECO:0000313" key="8">
    <source>
        <dbReference type="Proteomes" id="UP000284416"/>
    </source>
</evidence>
<dbReference type="GO" id="GO:0006352">
    <property type="term" value="P:DNA-templated transcription initiation"/>
    <property type="evidence" value="ECO:0007669"/>
    <property type="project" value="InterPro"/>
</dbReference>
<keyword evidence="4" id="KW-0804">Transcription</keyword>
<organism evidence="7 8">
    <name type="scientific">Neobacillus notoginsengisoli</name>
    <dbReference type="NCBI Taxonomy" id="1578198"/>
    <lineage>
        <taxon>Bacteria</taxon>
        <taxon>Bacillati</taxon>
        <taxon>Bacillota</taxon>
        <taxon>Bacilli</taxon>
        <taxon>Bacillales</taxon>
        <taxon>Bacillaceae</taxon>
        <taxon>Neobacillus</taxon>
    </lineage>
</organism>
<name>A0A417YPC6_9BACI</name>
<dbReference type="PANTHER" id="PTHR43133:SF60">
    <property type="entry name" value="RNA POLYMERASE SIGMA FACTOR SIGV"/>
    <property type="match status" value="1"/>
</dbReference>
<gene>
    <name evidence="7" type="ORF">D1B31_18740</name>
</gene>
<dbReference type="GO" id="GO:0003677">
    <property type="term" value="F:DNA binding"/>
    <property type="evidence" value="ECO:0007669"/>
    <property type="project" value="InterPro"/>
</dbReference>
<dbReference type="InterPro" id="IPR013324">
    <property type="entry name" value="RNA_pol_sigma_r3/r4-like"/>
</dbReference>
<evidence type="ECO:0000256" key="3">
    <source>
        <dbReference type="ARBA" id="ARBA00023082"/>
    </source>
</evidence>
<evidence type="ECO:0000259" key="5">
    <source>
        <dbReference type="Pfam" id="PF04542"/>
    </source>
</evidence>
<dbReference type="OrthoDB" id="2470088at2"/>
<keyword evidence="8" id="KW-1185">Reference proteome</keyword>
<dbReference type="InterPro" id="IPR014284">
    <property type="entry name" value="RNA_pol_sigma-70_dom"/>
</dbReference>
<dbReference type="PANTHER" id="PTHR43133">
    <property type="entry name" value="RNA POLYMERASE ECF-TYPE SIGMA FACTO"/>
    <property type="match status" value="1"/>
</dbReference>
<dbReference type="RefSeq" id="WP_118923281.1">
    <property type="nucleotide sequence ID" value="NZ_QWEG01000013.1"/>
</dbReference>
<reference evidence="7 8" key="1">
    <citation type="journal article" date="2017" name="Int. J. Syst. Evol. Microbiol.">
        <title>Bacillus notoginsengisoli sp. nov., a novel bacterium isolated from the rhizosphere of Panax notoginseng.</title>
        <authorList>
            <person name="Zhang M.Y."/>
            <person name="Cheng J."/>
            <person name="Cai Y."/>
            <person name="Zhang T.Y."/>
            <person name="Wu Y.Y."/>
            <person name="Manikprabhu D."/>
            <person name="Li W.J."/>
            <person name="Zhang Y.X."/>
        </authorList>
    </citation>
    <scope>NUCLEOTIDE SEQUENCE [LARGE SCALE GENOMIC DNA]</scope>
    <source>
        <strain evidence="7 8">JCM 30743</strain>
    </source>
</reference>
<dbReference type="InterPro" id="IPR036388">
    <property type="entry name" value="WH-like_DNA-bd_sf"/>
</dbReference>
<dbReference type="SUPFAM" id="SSF88946">
    <property type="entry name" value="Sigma2 domain of RNA polymerase sigma factors"/>
    <property type="match status" value="1"/>
</dbReference>
<feature type="domain" description="RNA polymerase sigma factor 70 region 4 type 2" evidence="6">
    <location>
        <begin position="106"/>
        <end position="156"/>
    </location>
</feature>
<dbReference type="Gene3D" id="1.10.1740.10">
    <property type="match status" value="1"/>
</dbReference>
<comment type="similarity">
    <text evidence="1">Belongs to the sigma-70 factor family. ECF subfamily.</text>
</comment>
<evidence type="ECO:0000256" key="2">
    <source>
        <dbReference type="ARBA" id="ARBA00023015"/>
    </source>
</evidence>
<dbReference type="NCBIfam" id="TIGR02937">
    <property type="entry name" value="sigma70-ECF"/>
    <property type="match status" value="1"/>
</dbReference>
<dbReference type="EMBL" id="QWEG01000013">
    <property type="protein sequence ID" value="RHW35682.1"/>
    <property type="molecule type" value="Genomic_DNA"/>
</dbReference>
<dbReference type="Proteomes" id="UP000284416">
    <property type="component" value="Unassembled WGS sequence"/>
</dbReference>
<comment type="caution">
    <text evidence="7">The sequence shown here is derived from an EMBL/GenBank/DDBJ whole genome shotgun (WGS) entry which is preliminary data.</text>
</comment>
<feature type="domain" description="RNA polymerase sigma-70 region 2" evidence="5">
    <location>
        <begin position="11"/>
        <end position="75"/>
    </location>
</feature>
<dbReference type="Pfam" id="PF08281">
    <property type="entry name" value="Sigma70_r4_2"/>
    <property type="match status" value="1"/>
</dbReference>
<keyword evidence="3" id="KW-0731">Sigma factor</keyword>
<evidence type="ECO:0000259" key="6">
    <source>
        <dbReference type="Pfam" id="PF08281"/>
    </source>
</evidence>
<sequence length="176" mass="20663">MQKDDLIHRWFNEYHDDIYNYLVYYFGRKDVEDFVQEAFLKAFQNIGRYEGRSSPKTWLISIARNVAIDHFRKNRVSRFLPISLLKKAASEEKSPLDLVLEDETKQELYDMIKKMKPAYRDVLILRGIMQLTPNETASILGWEKAKVNLSFHRGIESLKKMSTEQKGGTRNAAINE</sequence>
<dbReference type="SUPFAM" id="SSF88659">
    <property type="entry name" value="Sigma3 and sigma4 domains of RNA polymerase sigma factors"/>
    <property type="match status" value="1"/>
</dbReference>
<evidence type="ECO:0000256" key="4">
    <source>
        <dbReference type="ARBA" id="ARBA00023163"/>
    </source>
</evidence>
<dbReference type="Gene3D" id="1.10.10.10">
    <property type="entry name" value="Winged helix-like DNA-binding domain superfamily/Winged helix DNA-binding domain"/>
    <property type="match status" value="1"/>
</dbReference>
<dbReference type="InterPro" id="IPR007627">
    <property type="entry name" value="RNA_pol_sigma70_r2"/>
</dbReference>
<proteinExistence type="inferred from homology"/>
<protein>
    <submittedName>
        <fullName evidence="7">RNA polymerase sigma factor</fullName>
    </submittedName>
</protein>